<dbReference type="EC" id="1.14.13.-" evidence="5"/>
<evidence type="ECO:0000259" key="6">
    <source>
        <dbReference type="Pfam" id="PF01494"/>
    </source>
</evidence>
<comment type="caution">
    <text evidence="7">The sequence shown here is derived from an EMBL/GenBank/DDBJ whole genome shotgun (WGS) entry which is preliminary data.</text>
</comment>
<keyword evidence="1 5" id="KW-0285">Flavoprotein</keyword>
<comment type="catalytic activity">
    <reaction evidence="5">
        <text>a tetracycline + NADPH + O2 + H(+) = an 11a-hydroxytetracycline + NADP(+) + H2O</text>
        <dbReference type="Rhea" id="RHEA:61444"/>
        <dbReference type="ChEBI" id="CHEBI:15377"/>
        <dbReference type="ChEBI" id="CHEBI:15378"/>
        <dbReference type="ChEBI" id="CHEBI:15379"/>
        <dbReference type="ChEBI" id="CHEBI:57783"/>
        <dbReference type="ChEBI" id="CHEBI:58349"/>
        <dbReference type="ChEBI" id="CHEBI:144644"/>
        <dbReference type="ChEBI" id="CHEBI:144645"/>
    </reaction>
</comment>
<keyword evidence="3 5" id="KW-0560">Oxidoreductase</keyword>
<evidence type="ECO:0000256" key="1">
    <source>
        <dbReference type="ARBA" id="ARBA00022630"/>
    </source>
</evidence>
<feature type="domain" description="FAD-binding" evidence="6">
    <location>
        <begin position="4"/>
        <end position="69"/>
    </location>
</feature>
<dbReference type="PANTHER" id="PTHR46972">
    <property type="entry name" value="MONOOXYGENASE ASQM-RELATED"/>
    <property type="match status" value="1"/>
</dbReference>
<keyword evidence="8" id="KW-1185">Reference proteome</keyword>
<dbReference type="Pfam" id="PF01494">
    <property type="entry name" value="FAD_binding_3"/>
    <property type="match status" value="2"/>
</dbReference>
<proteinExistence type="inferred from homology"/>
<comment type="function">
    <text evidence="5">An FAD-requiring monooxygenase active on some tetracycline antibiotic derivatives, which leads to their inactivation. Hydroxylates carbon 11a of tetracycline and some analogs.</text>
</comment>
<keyword evidence="5" id="KW-0521">NADP</keyword>
<evidence type="ECO:0000256" key="5">
    <source>
        <dbReference type="HAMAP-Rule" id="MF_00845"/>
    </source>
</evidence>
<dbReference type="Proteomes" id="UP001169006">
    <property type="component" value="Unassembled WGS sequence"/>
</dbReference>
<comment type="domain">
    <text evidence="5">Consists of an N-terminal FAD-binding domain with a Rossman fold and a C-terminal substrate-binding domain.</text>
</comment>
<dbReference type="Gene3D" id="3.50.50.60">
    <property type="entry name" value="FAD/NAD(P)-binding domain"/>
    <property type="match status" value="1"/>
</dbReference>
<dbReference type="HAMAP" id="MF_00845">
    <property type="entry name" value="TetX_monooxygenase"/>
    <property type="match status" value="1"/>
</dbReference>
<comment type="similarity">
    <text evidence="5">Belongs to the aromatic-ring hydroxylase family. TetX subfamily.</text>
</comment>
<evidence type="ECO:0000256" key="2">
    <source>
        <dbReference type="ARBA" id="ARBA00022827"/>
    </source>
</evidence>
<evidence type="ECO:0000313" key="8">
    <source>
        <dbReference type="Proteomes" id="UP001169006"/>
    </source>
</evidence>
<keyword evidence="5" id="KW-0963">Cytoplasm</keyword>
<comment type="cofactor">
    <cofactor evidence="5">
        <name>FAD</name>
        <dbReference type="ChEBI" id="CHEBI:57692"/>
    </cofactor>
</comment>
<feature type="binding site" evidence="5">
    <location>
        <position position="47"/>
    </location>
    <ligand>
        <name>FAD</name>
        <dbReference type="ChEBI" id="CHEBI:57692"/>
    </ligand>
</feature>
<comment type="subunit">
    <text evidence="5">Monomer.</text>
</comment>
<evidence type="ECO:0000313" key="7">
    <source>
        <dbReference type="EMBL" id="MDO1581804.1"/>
    </source>
</evidence>
<evidence type="ECO:0000256" key="3">
    <source>
        <dbReference type="ARBA" id="ARBA00023002"/>
    </source>
</evidence>
<keyword evidence="5" id="KW-0547">Nucleotide-binding</keyword>
<feature type="binding site" evidence="5">
    <location>
        <position position="103"/>
    </location>
    <ligand>
        <name>FAD</name>
        <dbReference type="ChEBI" id="CHEBI:57692"/>
    </ligand>
</feature>
<keyword evidence="2 5" id="KW-0274">FAD</keyword>
<accession>A0ABT8STP2</accession>
<feature type="domain" description="FAD-binding" evidence="6">
    <location>
        <begin position="146"/>
        <end position="343"/>
    </location>
</feature>
<dbReference type="InterPro" id="IPR043683">
    <property type="entry name" value="TetX_monooxygenase"/>
</dbReference>
<dbReference type="InterPro" id="IPR036188">
    <property type="entry name" value="FAD/NAD-bd_sf"/>
</dbReference>
<keyword evidence="4 5" id="KW-0503">Monooxygenase</keyword>
<organism evidence="7 8">
    <name type="scientific">Rhizobium oryzicola</name>
    <dbReference type="NCBI Taxonomy" id="1232668"/>
    <lineage>
        <taxon>Bacteria</taxon>
        <taxon>Pseudomonadati</taxon>
        <taxon>Pseudomonadota</taxon>
        <taxon>Alphaproteobacteria</taxon>
        <taxon>Hyphomicrobiales</taxon>
        <taxon>Rhizobiaceae</taxon>
        <taxon>Rhizobium/Agrobacterium group</taxon>
        <taxon>Rhizobium</taxon>
    </lineage>
</organism>
<dbReference type="EMBL" id="JAUKWQ010000001">
    <property type="protein sequence ID" value="MDO1581804.1"/>
    <property type="molecule type" value="Genomic_DNA"/>
</dbReference>
<gene>
    <name evidence="7" type="ORF">Q2T52_06795</name>
</gene>
<dbReference type="SUPFAM" id="SSF51905">
    <property type="entry name" value="FAD/NAD(P)-binding domain"/>
    <property type="match status" value="1"/>
</dbReference>
<comment type="subcellular location">
    <subcellularLocation>
        <location evidence="5">Cytoplasm</location>
    </subcellularLocation>
</comment>
<evidence type="ECO:0000256" key="4">
    <source>
        <dbReference type="ARBA" id="ARBA00023033"/>
    </source>
</evidence>
<reference evidence="7" key="1">
    <citation type="journal article" date="2015" name="Int. J. Syst. Evol. Microbiol.">
        <title>Rhizobium oryzicola sp. nov., potential plant-growth-promoting endophytic bacteria isolated from rice roots.</title>
        <authorList>
            <person name="Zhang X.X."/>
            <person name="Gao J.S."/>
            <person name="Cao Y.H."/>
            <person name="Sheirdil R.A."/>
            <person name="Wang X.C."/>
            <person name="Zhang L."/>
        </authorList>
    </citation>
    <scope>NUCLEOTIDE SEQUENCE</scope>
    <source>
        <strain evidence="7">05753</strain>
    </source>
</reference>
<name>A0ABT8STP2_9HYPH</name>
<protein>
    <recommendedName>
        <fullName evidence="5">Flavin-dependent monooxygenase</fullName>
    </recommendedName>
    <alternativeName>
        <fullName evidence="5">TetX monooxygenase</fullName>
        <shortName evidence="5">TetX</shortName>
        <ecNumber evidence="5">1.14.13.-</ecNumber>
    </alternativeName>
</protein>
<feature type="binding site" evidence="5">
    <location>
        <position position="40"/>
    </location>
    <ligand>
        <name>NADPH</name>
        <dbReference type="ChEBI" id="CHEBI:57783"/>
    </ligand>
</feature>
<dbReference type="PANTHER" id="PTHR46972:SF1">
    <property type="entry name" value="FAD DEPENDENT OXIDOREDUCTASE DOMAIN-CONTAINING PROTEIN"/>
    <property type="match status" value="1"/>
</dbReference>
<feature type="binding site" evidence="5">
    <location>
        <position position="295"/>
    </location>
    <ligand>
        <name>FAD</name>
        <dbReference type="ChEBI" id="CHEBI:57692"/>
    </ligand>
</feature>
<dbReference type="InterPro" id="IPR002938">
    <property type="entry name" value="FAD-bd"/>
</dbReference>
<reference evidence="7" key="2">
    <citation type="submission" date="2023-07" db="EMBL/GenBank/DDBJ databases">
        <authorList>
            <person name="Sun H."/>
        </authorList>
    </citation>
    <scope>NUCLEOTIDE SEQUENCE</scope>
    <source>
        <strain evidence="7">05753</strain>
    </source>
</reference>
<dbReference type="RefSeq" id="WP_302075889.1">
    <property type="nucleotide sequence ID" value="NZ_JAUKWQ010000001.1"/>
</dbReference>
<sequence>MHMPIAIIGAGLGGLTLARVLQVHGVTAMVFEGDPSADHRPQGGMLDIHDFNGQLALKDAGLYEEFLSLIQPGGQQTRALDRHGNVLFDTPDDGTGGRPEVLRGALRQMLLDSLVPGTVQWGRKLADCLPRPAGGYELSFADGTVVTTDLLVGADGAWSKVRRLLSPAKPIYSGTTFIETWLYDADRRHAETAAAVGGGSLFAVAPGQGIMAHREPNAVLHAYIALNRPQEWIESIDFADPKAAAATIAAEFEGWAPALTALITQSDTPPVPRILHTLPIDHAWERLAGVTLVGDAAHLMIPSGEGANLALYDGAELAKALIANPGNHEAALAAYETALFARSRAAAEDAERTANLLFGDNAPQSLVDAFAEYQL</sequence>
<dbReference type="PRINTS" id="PR00420">
    <property type="entry name" value="RNGMNOXGNASE"/>
</dbReference>